<keyword evidence="4 6" id="KW-0573">Peptidoglycan synthesis</keyword>
<dbReference type="Pfam" id="PF03734">
    <property type="entry name" value="YkuD"/>
    <property type="match status" value="1"/>
</dbReference>
<dbReference type="GO" id="GO:0016740">
    <property type="term" value="F:transferase activity"/>
    <property type="evidence" value="ECO:0007669"/>
    <property type="project" value="UniProtKB-KW"/>
</dbReference>
<dbReference type="EMBL" id="BLAY01000208">
    <property type="protein sequence ID" value="GET43239.1"/>
    <property type="molecule type" value="Genomic_DNA"/>
</dbReference>
<dbReference type="PROSITE" id="PS52029">
    <property type="entry name" value="LD_TPASE"/>
    <property type="match status" value="1"/>
</dbReference>
<dbReference type="InterPro" id="IPR050979">
    <property type="entry name" value="LD-transpeptidase"/>
</dbReference>
<proteinExistence type="predicted"/>
<dbReference type="PANTHER" id="PTHR30582">
    <property type="entry name" value="L,D-TRANSPEPTIDASE"/>
    <property type="match status" value="1"/>
</dbReference>
<evidence type="ECO:0000256" key="7">
    <source>
        <dbReference type="SAM" id="SignalP"/>
    </source>
</evidence>
<dbReference type="Gene3D" id="2.40.440.10">
    <property type="entry name" value="L,D-transpeptidase catalytic domain-like"/>
    <property type="match status" value="1"/>
</dbReference>
<sequence>MKKLISSFWLRCSSALAVGTVLSMGAFSAWSRPSPSAWSKPSPTDTVSVQDKIANKILSLQESEQRWIQVDLSSQRLIAWEGAKPVYAVIVSTGKRATPTRVGTFAVKTKHVSTRMTGPGYDVSNVPHTMYYHRGYAIHGAYWHKKFGTPVSHGCINVAVDHAKWLFKWAAVGTPVVVHD</sequence>
<dbReference type="GO" id="GO:0071555">
    <property type="term" value="P:cell wall organization"/>
    <property type="evidence" value="ECO:0007669"/>
    <property type="project" value="UniProtKB-UniRule"/>
</dbReference>
<keyword evidence="10" id="KW-1185">Reference proteome</keyword>
<keyword evidence="3 6" id="KW-0133">Cell shape</keyword>
<dbReference type="SUPFAM" id="SSF141523">
    <property type="entry name" value="L,D-transpeptidase catalytic domain-like"/>
    <property type="match status" value="1"/>
</dbReference>
<evidence type="ECO:0000313" key="9">
    <source>
        <dbReference type="EMBL" id="GET43239.1"/>
    </source>
</evidence>
<evidence type="ECO:0000256" key="2">
    <source>
        <dbReference type="ARBA" id="ARBA00022679"/>
    </source>
</evidence>
<reference evidence="9" key="1">
    <citation type="submission" date="2019-10" db="EMBL/GenBank/DDBJ databases">
        <title>Draft genome sequece of Microseira wollei NIES-4236.</title>
        <authorList>
            <person name="Yamaguchi H."/>
            <person name="Suzuki S."/>
            <person name="Kawachi M."/>
        </authorList>
    </citation>
    <scope>NUCLEOTIDE SEQUENCE</scope>
    <source>
        <strain evidence="9">NIES-4236</strain>
    </source>
</reference>
<protein>
    <recommendedName>
        <fullName evidence="8">L,D-TPase catalytic domain-containing protein</fullName>
    </recommendedName>
</protein>
<evidence type="ECO:0000256" key="3">
    <source>
        <dbReference type="ARBA" id="ARBA00022960"/>
    </source>
</evidence>
<feature type="active site" description="Proton donor/acceptor" evidence="6">
    <location>
        <position position="139"/>
    </location>
</feature>
<keyword evidence="7" id="KW-0732">Signal</keyword>
<dbReference type="PANTHER" id="PTHR30582:SF2">
    <property type="entry name" value="L,D-TRANSPEPTIDASE YCIB-RELATED"/>
    <property type="match status" value="1"/>
</dbReference>
<keyword evidence="2" id="KW-0808">Transferase</keyword>
<feature type="domain" description="L,D-TPase catalytic" evidence="8">
    <location>
        <begin position="66"/>
        <end position="179"/>
    </location>
</feature>
<comment type="caution">
    <text evidence="9">The sequence shown here is derived from an EMBL/GenBank/DDBJ whole genome shotgun (WGS) entry which is preliminary data.</text>
</comment>
<name>A0AAV3WNA8_9CYAN</name>
<evidence type="ECO:0000256" key="1">
    <source>
        <dbReference type="ARBA" id="ARBA00004752"/>
    </source>
</evidence>
<evidence type="ECO:0000259" key="8">
    <source>
        <dbReference type="PROSITE" id="PS52029"/>
    </source>
</evidence>
<evidence type="ECO:0000256" key="6">
    <source>
        <dbReference type="PROSITE-ProRule" id="PRU01373"/>
    </source>
</evidence>
<dbReference type="CDD" id="cd16913">
    <property type="entry name" value="YkuD_like"/>
    <property type="match status" value="1"/>
</dbReference>
<feature type="active site" description="Nucleophile" evidence="6">
    <location>
        <position position="155"/>
    </location>
</feature>
<dbReference type="Proteomes" id="UP001050975">
    <property type="component" value="Unassembled WGS sequence"/>
</dbReference>
<dbReference type="GO" id="GO:0005576">
    <property type="term" value="C:extracellular region"/>
    <property type="evidence" value="ECO:0007669"/>
    <property type="project" value="TreeGrafter"/>
</dbReference>
<accession>A0AAV3WNA8</accession>
<dbReference type="InterPro" id="IPR038063">
    <property type="entry name" value="Transpep_catalytic_dom"/>
</dbReference>
<dbReference type="AlphaFoldDB" id="A0AAV3WNA8"/>
<evidence type="ECO:0000256" key="5">
    <source>
        <dbReference type="ARBA" id="ARBA00023316"/>
    </source>
</evidence>
<evidence type="ECO:0000313" key="10">
    <source>
        <dbReference type="Proteomes" id="UP001050975"/>
    </source>
</evidence>
<organism evidence="9 10">
    <name type="scientific">Microseira wollei NIES-4236</name>
    <dbReference type="NCBI Taxonomy" id="2530354"/>
    <lineage>
        <taxon>Bacteria</taxon>
        <taxon>Bacillati</taxon>
        <taxon>Cyanobacteriota</taxon>
        <taxon>Cyanophyceae</taxon>
        <taxon>Oscillatoriophycideae</taxon>
        <taxon>Aerosakkonematales</taxon>
        <taxon>Aerosakkonemataceae</taxon>
        <taxon>Microseira</taxon>
    </lineage>
</organism>
<feature type="signal peptide" evidence="7">
    <location>
        <begin position="1"/>
        <end position="28"/>
    </location>
</feature>
<dbReference type="InterPro" id="IPR005490">
    <property type="entry name" value="LD_TPept_cat_dom"/>
</dbReference>
<dbReference type="GO" id="GO:0008360">
    <property type="term" value="P:regulation of cell shape"/>
    <property type="evidence" value="ECO:0007669"/>
    <property type="project" value="UniProtKB-UniRule"/>
</dbReference>
<comment type="pathway">
    <text evidence="1 6">Cell wall biogenesis; peptidoglycan biosynthesis.</text>
</comment>
<evidence type="ECO:0000256" key="4">
    <source>
        <dbReference type="ARBA" id="ARBA00022984"/>
    </source>
</evidence>
<dbReference type="RefSeq" id="WP_226591852.1">
    <property type="nucleotide sequence ID" value="NZ_BLAY01000208.1"/>
</dbReference>
<feature type="chain" id="PRO_5043394077" description="L,D-TPase catalytic domain-containing protein" evidence="7">
    <location>
        <begin position="29"/>
        <end position="180"/>
    </location>
</feature>
<dbReference type="GO" id="GO:0018104">
    <property type="term" value="P:peptidoglycan-protein cross-linking"/>
    <property type="evidence" value="ECO:0007669"/>
    <property type="project" value="TreeGrafter"/>
</dbReference>
<dbReference type="GO" id="GO:0071972">
    <property type="term" value="F:peptidoglycan L,D-transpeptidase activity"/>
    <property type="evidence" value="ECO:0007669"/>
    <property type="project" value="TreeGrafter"/>
</dbReference>
<gene>
    <name evidence="9" type="ORF">MiSe_80610</name>
</gene>
<keyword evidence="5 6" id="KW-0961">Cell wall biogenesis/degradation</keyword>